<organism evidence="2 3">
    <name type="scientific">Aureobasidium pullulans EXF-150</name>
    <dbReference type="NCBI Taxonomy" id="1043002"/>
    <lineage>
        <taxon>Eukaryota</taxon>
        <taxon>Fungi</taxon>
        <taxon>Dikarya</taxon>
        <taxon>Ascomycota</taxon>
        <taxon>Pezizomycotina</taxon>
        <taxon>Dothideomycetes</taxon>
        <taxon>Dothideomycetidae</taxon>
        <taxon>Dothideales</taxon>
        <taxon>Saccotheciaceae</taxon>
        <taxon>Aureobasidium</taxon>
    </lineage>
</organism>
<dbReference type="AlphaFoldDB" id="A0A074XAQ0"/>
<gene>
    <name evidence="2" type="ORF">M438DRAFT_347232</name>
</gene>
<accession>A0A074XAQ0</accession>
<feature type="transmembrane region" description="Helical" evidence="1">
    <location>
        <begin position="12"/>
        <end position="34"/>
    </location>
</feature>
<dbReference type="EMBL" id="KL584987">
    <property type="protein sequence ID" value="KEQ82458.1"/>
    <property type="molecule type" value="Genomic_DNA"/>
</dbReference>
<reference evidence="2 3" key="1">
    <citation type="journal article" date="2014" name="BMC Genomics">
        <title>Genome sequencing of four Aureobasidium pullulans varieties: biotechnological potential, stress tolerance, and description of new species.</title>
        <authorList>
            <person name="Gostin Ar C."/>
            <person name="Ohm R.A."/>
            <person name="Kogej T."/>
            <person name="Sonjak S."/>
            <person name="Turk M."/>
            <person name="Zajc J."/>
            <person name="Zalar P."/>
            <person name="Grube M."/>
            <person name="Sun H."/>
            <person name="Han J."/>
            <person name="Sharma A."/>
            <person name="Chiniquy J."/>
            <person name="Ngan C.Y."/>
            <person name="Lipzen A."/>
            <person name="Barry K."/>
            <person name="Grigoriev I.V."/>
            <person name="Gunde-Cimerman N."/>
        </authorList>
    </citation>
    <scope>NUCLEOTIDE SEQUENCE [LARGE SCALE GENOMIC DNA]</scope>
    <source>
        <strain evidence="2 3">EXF-150</strain>
    </source>
</reference>
<keyword evidence="1" id="KW-0812">Transmembrane</keyword>
<sequence>MESGGLSDRAKGYIYGNDLLMGFAFVVVATRFYCRMRMGSKRGLWWDDLFIMLSFVRGSCSMRETCSSLAYQAG</sequence>
<keyword evidence="1" id="KW-0472">Membrane</keyword>
<evidence type="ECO:0000313" key="2">
    <source>
        <dbReference type="EMBL" id="KEQ82458.1"/>
    </source>
</evidence>
<name>A0A074XAQ0_AURPU</name>
<dbReference type="HOGENOM" id="CLU_2687397_0_0_1"/>
<keyword evidence="1" id="KW-1133">Transmembrane helix</keyword>
<proteinExistence type="predicted"/>
<protein>
    <submittedName>
        <fullName evidence="2">Uncharacterized protein</fullName>
    </submittedName>
</protein>
<evidence type="ECO:0000256" key="1">
    <source>
        <dbReference type="SAM" id="Phobius"/>
    </source>
</evidence>
<dbReference type="RefSeq" id="XP_029758645.1">
    <property type="nucleotide sequence ID" value="XM_029905853.1"/>
</dbReference>
<keyword evidence="3" id="KW-1185">Reference proteome</keyword>
<evidence type="ECO:0000313" key="3">
    <source>
        <dbReference type="Proteomes" id="UP000030706"/>
    </source>
</evidence>
<dbReference type="GeneID" id="40748159"/>
<dbReference type="Proteomes" id="UP000030706">
    <property type="component" value="Unassembled WGS sequence"/>
</dbReference>